<keyword evidence="1" id="KW-0479">Metal-binding</keyword>
<feature type="region of interest" description="Disordered" evidence="4">
    <location>
        <begin position="1"/>
        <end position="23"/>
    </location>
</feature>
<gene>
    <name evidence="7" type="ORF">UFOPK3181_00274</name>
    <name evidence="8" type="ORF">UFOPK3520_00297</name>
</gene>
<evidence type="ECO:0000259" key="6">
    <source>
        <dbReference type="Pfam" id="PF08240"/>
    </source>
</evidence>
<evidence type="ECO:0000313" key="7">
    <source>
        <dbReference type="EMBL" id="CAB4822005.1"/>
    </source>
</evidence>
<dbReference type="PROSITE" id="PS00059">
    <property type="entry name" value="ADH_ZINC"/>
    <property type="match status" value="1"/>
</dbReference>
<dbReference type="Pfam" id="PF00107">
    <property type="entry name" value="ADH_zinc_N"/>
    <property type="match status" value="1"/>
</dbReference>
<dbReference type="InterPro" id="IPR050129">
    <property type="entry name" value="Zn_alcohol_dh"/>
</dbReference>
<keyword evidence="2" id="KW-0862">Zinc</keyword>
<dbReference type="GO" id="GO:0008270">
    <property type="term" value="F:zinc ion binding"/>
    <property type="evidence" value="ECO:0007669"/>
    <property type="project" value="InterPro"/>
</dbReference>
<protein>
    <submittedName>
        <fullName evidence="7">Unannotated protein</fullName>
    </submittedName>
</protein>
<dbReference type="SUPFAM" id="SSF51735">
    <property type="entry name" value="NAD(P)-binding Rossmann-fold domains"/>
    <property type="match status" value="1"/>
</dbReference>
<sequence length="339" mass="35320">MKAFVVHSPGQASIEEVDPPTPQGNQVVVEIARAGVCGTDVEFFNGDMAYFETGEAHYPMRLGHEWCGTVVSLGEGADRKWLGKRVTGDTMLGCQKCKRCLTGRQHVCANRYEIGIRNGWPGALAEQLLVPAHALFSLPDSIDDTIGALIEPGGNALRAAQAAHAGPGKKVLIWGSGTIGLLTAQFAIVMGAEVHMIGRNVSTLSLARTLGVYSAMQELEEVEGGFDAIIDATNSKDVPAMALSAVEPGGRLVYIGVSGEPSMIDSRALVLNDVSAVGILSASPGLEGAISFYSNGTVDPRPIVAATVGLADTADVLAGKRPIGAGIGPKVHIDPRASQ</sequence>
<keyword evidence="3" id="KW-0560">Oxidoreductase</keyword>
<dbReference type="GO" id="GO:0016491">
    <property type="term" value="F:oxidoreductase activity"/>
    <property type="evidence" value="ECO:0007669"/>
    <property type="project" value="UniProtKB-KW"/>
</dbReference>
<dbReference type="Pfam" id="PF08240">
    <property type="entry name" value="ADH_N"/>
    <property type="match status" value="1"/>
</dbReference>
<evidence type="ECO:0000256" key="1">
    <source>
        <dbReference type="ARBA" id="ARBA00022723"/>
    </source>
</evidence>
<evidence type="ECO:0000256" key="4">
    <source>
        <dbReference type="SAM" id="MobiDB-lite"/>
    </source>
</evidence>
<dbReference type="EMBL" id="CAFABG010000010">
    <property type="protein sequence ID" value="CAB4822005.1"/>
    <property type="molecule type" value="Genomic_DNA"/>
</dbReference>
<accession>A0A6J6ZMN9</accession>
<dbReference type="PANTHER" id="PTHR43401:SF2">
    <property type="entry name" value="L-THREONINE 3-DEHYDROGENASE"/>
    <property type="match status" value="1"/>
</dbReference>
<dbReference type="EMBL" id="CAFBSF010000011">
    <property type="protein sequence ID" value="CAB5239615.1"/>
    <property type="molecule type" value="Genomic_DNA"/>
</dbReference>
<feature type="domain" description="Alcohol dehydrogenase-like N-terminal" evidence="6">
    <location>
        <begin position="25"/>
        <end position="140"/>
    </location>
</feature>
<evidence type="ECO:0000259" key="5">
    <source>
        <dbReference type="Pfam" id="PF00107"/>
    </source>
</evidence>
<evidence type="ECO:0000256" key="2">
    <source>
        <dbReference type="ARBA" id="ARBA00022833"/>
    </source>
</evidence>
<dbReference type="InterPro" id="IPR036291">
    <property type="entry name" value="NAD(P)-bd_dom_sf"/>
</dbReference>
<dbReference type="AlphaFoldDB" id="A0A6J6ZMN9"/>
<dbReference type="PANTHER" id="PTHR43401">
    <property type="entry name" value="L-THREONINE 3-DEHYDROGENASE"/>
    <property type="match status" value="1"/>
</dbReference>
<organism evidence="7">
    <name type="scientific">freshwater metagenome</name>
    <dbReference type="NCBI Taxonomy" id="449393"/>
    <lineage>
        <taxon>unclassified sequences</taxon>
        <taxon>metagenomes</taxon>
        <taxon>ecological metagenomes</taxon>
    </lineage>
</organism>
<name>A0A6J6ZMN9_9ZZZZ</name>
<dbReference type="SUPFAM" id="SSF50129">
    <property type="entry name" value="GroES-like"/>
    <property type="match status" value="1"/>
</dbReference>
<evidence type="ECO:0000313" key="8">
    <source>
        <dbReference type="EMBL" id="CAB5239615.1"/>
    </source>
</evidence>
<evidence type="ECO:0000256" key="3">
    <source>
        <dbReference type="ARBA" id="ARBA00023002"/>
    </source>
</evidence>
<dbReference type="Gene3D" id="3.40.50.720">
    <property type="entry name" value="NAD(P)-binding Rossmann-like Domain"/>
    <property type="match status" value="1"/>
</dbReference>
<proteinExistence type="predicted"/>
<dbReference type="InterPro" id="IPR013149">
    <property type="entry name" value="ADH-like_C"/>
</dbReference>
<dbReference type="Gene3D" id="3.90.180.10">
    <property type="entry name" value="Medium-chain alcohol dehydrogenases, catalytic domain"/>
    <property type="match status" value="1"/>
</dbReference>
<dbReference type="InterPro" id="IPR013154">
    <property type="entry name" value="ADH-like_N"/>
</dbReference>
<feature type="domain" description="Alcohol dehydrogenase-like C-terminal" evidence="5">
    <location>
        <begin position="179"/>
        <end position="284"/>
    </location>
</feature>
<dbReference type="InterPro" id="IPR002328">
    <property type="entry name" value="ADH_Zn_CS"/>
</dbReference>
<dbReference type="InterPro" id="IPR011032">
    <property type="entry name" value="GroES-like_sf"/>
</dbReference>
<reference evidence="7" key="1">
    <citation type="submission" date="2020-05" db="EMBL/GenBank/DDBJ databases">
        <authorList>
            <person name="Chiriac C."/>
            <person name="Salcher M."/>
            <person name="Ghai R."/>
            <person name="Kavagutti S V."/>
        </authorList>
    </citation>
    <scope>NUCLEOTIDE SEQUENCE</scope>
</reference>